<organism evidence="5 6">
    <name type="scientific">Desmophyllum pertusum</name>
    <dbReference type="NCBI Taxonomy" id="174260"/>
    <lineage>
        <taxon>Eukaryota</taxon>
        <taxon>Metazoa</taxon>
        <taxon>Cnidaria</taxon>
        <taxon>Anthozoa</taxon>
        <taxon>Hexacorallia</taxon>
        <taxon>Scleractinia</taxon>
        <taxon>Caryophylliina</taxon>
        <taxon>Caryophylliidae</taxon>
        <taxon>Desmophyllum</taxon>
    </lineage>
</organism>
<comment type="caution">
    <text evidence="5">The sequence shown here is derived from an EMBL/GenBank/DDBJ whole genome shotgun (WGS) entry which is preliminary data.</text>
</comment>
<feature type="domain" description="Spondin-like TSP1" evidence="4">
    <location>
        <begin position="84"/>
        <end position="136"/>
    </location>
</feature>
<keyword evidence="3" id="KW-0325">Glycoprotein</keyword>
<name>A0A9W9ZH08_9CNID</name>
<dbReference type="EMBL" id="MU826354">
    <property type="protein sequence ID" value="KAJ7380318.1"/>
    <property type="molecule type" value="Genomic_DNA"/>
</dbReference>
<dbReference type="OrthoDB" id="5987778at2759"/>
<dbReference type="PROSITE" id="PS50092">
    <property type="entry name" value="TSP1"/>
    <property type="match status" value="3"/>
</dbReference>
<evidence type="ECO:0000256" key="3">
    <source>
        <dbReference type="ARBA" id="ARBA00023180"/>
    </source>
</evidence>
<evidence type="ECO:0000313" key="6">
    <source>
        <dbReference type="Proteomes" id="UP001163046"/>
    </source>
</evidence>
<proteinExistence type="predicted"/>
<dbReference type="InterPro" id="IPR044004">
    <property type="entry name" value="TSP1_spondin_dom"/>
</dbReference>
<dbReference type="InterPro" id="IPR000884">
    <property type="entry name" value="TSP1_rpt"/>
</dbReference>
<dbReference type="Pfam" id="PF19028">
    <property type="entry name" value="TSP1_spondin"/>
    <property type="match status" value="2"/>
</dbReference>
<keyword evidence="2" id="KW-1015">Disulfide bond</keyword>
<dbReference type="PANTHER" id="PTHR20920:SF5">
    <property type="entry name" value="SMB DOMAIN-CONTAINING PROTEIN"/>
    <property type="match status" value="1"/>
</dbReference>
<dbReference type="AlphaFoldDB" id="A0A9W9ZH08"/>
<evidence type="ECO:0000259" key="4">
    <source>
        <dbReference type="Pfam" id="PF19028"/>
    </source>
</evidence>
<reference evidence="5" key="1">
    <citation type="submission" date="2023-01" db="EMBL/GenBank/DDBJ databases">
        <title>Genome assembly of the deep-sea coral Lophelia pertusa.</title>
        <authorList>
            <person name="Herrera S."/>
            <person name="Cordes E."/>
        </authorList>
    </citation>
    <scope>NUCLEOTIDE SEQUENCE</scope>
    <source>
        <strain evidence="5">USNM1676648</strain>
        <tissue evidence="5">Polyp</tissue>
    </source>
</reference>
<accession>A0A9W9ZH08</accession>
<evidence type="ECO:0000313" key="5">
    <source>
        <dbReference type="EMBL" id="KAJ7380318.1"/>
    </source>
</evidence>
<evidence type="ECO:0000256" key="2">
    <source>
        <dbReference type="ARBA" id="ARBA00023157"/>
    </source>
</evidence>
<keyword evidence="1" id="KW-0732">Signal</keyword>
<protein>
    <recommendedName>
        <fullName evidence="4">Spondin-like TSP1 domain-containing protein</fullName>
    </recommendedName>
</protein>
<dbReference type="PANTHER" id="PTHR20920">
    <property type="entry name" value="RPE-SPONDIN"/>
    <property type="match status" value="1"/>
</dbReference>
<gene>
    <name evidence="5" type="ORF">OS493_011040</name>
</gene>
<sequence>MCGGTCPSDYSSQRKRSRSCNTQCCPVNCLWTWNSWGACQGCGVSQQTRTVRITRWYKCGGTTCPSRRSETRSCNTGVCCPVNCVVSGWSGWGSCNAACEKNGQQVRTRTVRTQAACRGTPCPTLRETKSCRGPCCPRDCQVNSWGSWGACSEKCAVGSKQRARTIKISKRCRGKDCPTLKETSQCGTSNNGCQHKCSNGVCSCNAGYNLASDKKNCIAKDCKMPTPTYCAPG</sequence>
<dbReference type="Proteomes" id="UP001163046">
    <property type="component" value="Unassembled WGS sequence"/>
</dbReference>
<keyword evidence="6" id="KW-1185">Reference proteome</keyword>
<dbReference type="SMART" id="SM00209">
    <property type="entry name" value="TSP1"/>
    <property type="match status" value="3"/>
</dbReference>
<dbReference type="SUPFAM" id="SSF57196">
    <property type="entry name" value="EGF/Laminin"/>
    <property type="match status" value="1"/>
</dbReference>
<feature type="domain" description="Spondin-like TSP1" evidence="4">
    <location>
        <begin position="140"/>
        <end position="189"/>
    </location>
</feature>
<evidence type="ECO:0000256" key="1">
    <source>
        <dbReference type="ARBA" id="ARBA00022729"/>
    </source>
</evidence>
<dbReference type="SUPFAM" id="SSF82895">
    <property type="entry name" value="TSP-1 type 1 repeat"/>
    <property type="match status" value="3"/>
</dbReference>
<dbReference type="Gene3D" id="2.20.100.10">
    <property type="entry name" value="Thrombospondin type-1 (TSP1) repeat"/>
    <property type="match status" value="2"/>
</dbReference>
<dbReference type="InterPro" id="IPR039942">
    <property type="entry name" value="SBSPO"/>
</dbReference>
<dbReference type="Gene3D" id="2.10.25.10">
    <property type="entry name" value="Laminin"/>
    <property type="match status" value="1"/>
</dbReference>
<dbReference type="InterPro" id="IPR036383">
    <property type="entry name" value="TSP1_rpt_sf"/>
</dbReference>